<evidence type="ECO:0000313" key="1">
    <source>
        <dbReference type="EMBL" id="KGR78155.1"/>
    </source>
</evidence>
<name>A0A0A3I3R1_9BACL</name>
<dbReference type="Proteomes" id="UP000030416">
    <property type="component" value="Unassembled WGS sequence"/>
</dbReference>
<dbReference type="STRING" id="1384049.CD29_12065"/>
<dbReference type="EMBL" id="JPVN01000013">
    <property type="protein sequence ID" value="KGR78155.1"/>
    <property type="molecule type" value="Genomic_DNA"/>
</dbReference>
<accession>A0A0A3I3R1</accession>
<reference evidence="1 2" key="1">
    <citation type="submission" date="2014-02" db="EMBL/GenBank/DDBJ databases">
        <title>Draft genome sequence of Lysinibacillus manganicus DSM 26584T.</title>
        <authorList>
            <person name="Zhang F."/>
            <person name="Wang G."/>
            <person name="Zhang L."/>
        </authorList>
    </citation>
    <scope>NUCLEOTIDE SEQUENCE [LARGE SCALE GENOMIC DNA]</scope>
    <source>
        <strain evidence="1 2">DSM 26584</strain>
    </source>
</reference>
<dbReference type="RefSeq" id="WP_036186913.1">
    <property type="nucleotide sequence ID" value="NZ_AVDA01000013.1"/>
</dbReference>
<dbReference type="OrthoDB" id="9780343at2"/>
<evidence type="ECO:0000313" key="2">
    <source>
        <dbReference type="Proteomes" id="UP000030416"/>
    </source>
</evidence>
<sequence>MEITPFYEKQIVCINCNKKFPSNKVRTKFIKIDHTESDFRPIYSDSKVNALFYNVFVCEHCGFSFTEDFTKYFAPGVREVIQEQITKKWIQHNFNGERTISQAIQAFKLALLSGTFKKEKFVSLAGIALRLAWMYRSLENEDQEMRFMKMARDYYIESFSVEDYEGTQMSSVRIMYMIAELSRRINDLENATRFFSKVIEKQSIGGEAKLIDMAKDQWQLVREERERLREEV</sequence>
<comment type="caution">
    <text evidence="1">The sequence shown here is derived from an EMBL/GenBank/DDBJ whole genome shotgun (WGS) entry which is preliminary data.</text>
</comment>
<dbReference type="eggNOG" id="COG1655">
    <property type="taxonomic scope" value="Bacteria"/>
</dbReference>
<gene>
    <name evidence="1" type="ORF">CD29_12065</name>
</gene>
<protein>
    <recommendedName>
        <fullName evidence="3">DUF2225 domain-containing protein</fullName>
    </recommendedName>
</protein>
<dbReference type="AlphaFoldDB" id="A0A0A3I3R1"/>
<dbReference type="Pfam" id="PF09986">
    <property type="entry name" value="DUF2225"/>
    <property type="match status" value="1"/>
</dbReference>
<organism evidence="1 2">
    <name type="scientific">Ureibacillus manganicus DSM 26584</name>
    <dbReference type="NCBI Taxonomy" id="1384049"/>
    <lineage>
        <taxon>Bacteria</taxon>
        <taxon>Bacillati</taxon>
        <taxon>Bacillota</taxon>
        <taxon>Bacilli</taxon>
        <taxon>Bacillales</taxon>
        <taxon>Caryophanaceae</taxon>
        <taxon>Ureibacillus</taxon>
    </lineage>
</organism>
<dbReference type="InterPro" id="IPR018708">
    <property type="entry name" value="DUF2225"/>
</dbReference>
<keyword evidence="2" id="KW-1185">Reference proteome</keyword>
<proteinExistence type="predicted"/>
<evidence type="ECO:0008006" key="3">
    <source>
        <dbReference type="Google" id="ProtNLM"/>
    </source>
</evidence>